<name>A0ABV5KGZ9_9BACL</name>
<keyword evidence="2" id="KW-1185">Reference proteome</keyword>
<comment type="caution">
    <text evidence="1">The sequence shown here is derived from an EMBL/GenBank/DDBJ whole genome shotgun (WGS) entry which is preliminary data.</text>
</comment>
<sequence>MMYQFCVSNNHNIFFGSSKILTPEIQSGNEIAQFRGSLLTLFGQPDYKTSDAENAFQYVITATDNAGQSYDLTVYQGPSGLAIGSPGIDPFTKQVAHSFVHYVKEASPADFEETMIYQDTGYTLVYGCKDGVCYYRETPMFTTIEQTSKGLLDLTQSQLDEVLIIDFANIKDSDDLWFWKNDLLNLSSVHFPTIRDLMRKDLIVALNKTIGLEEVKLIGLDEGFRPEFSTGTPEMAFIALAEVWAWKMTAGKPSKKRRLKCSSFAWTLARAAYGFYGGNLDKTHAQANALFEAYEDKISSQEDTLRFFYTLLDLFGFKRLN</sequence>
<dbReference type="RefSeq" id="WP_377488511.1">
    <property type="nucleotide sequence ID" value="NZ_JBHMDO010000003.1"/>
</dbReference>
<organism evidence="1 2">
    <name type="scientific">Paenibacillus aurantiacus</name>
    <dbReference type="NCBI Taxonomy" id="1936118"/>
    <lineage>
        <taxon>Bacteria</taxon>
        <taxon>Bacillati</taxon>
        <taxon>Bacillota</taxon>
        <taxon>Bacilli</taxon>
        <taxon>Bacillales</taxon>
        <taxon>Paenibacillaceae</taxon>
        <taxon>Paenibacillus</taxon>
    </lineage>
</organism>
<protein>
    <submittedName>
        <fullName evidence="1">Uncharacterized protein</fullName>
    </submittedName>
</protein>
<reference evidence="1 2" key="1">
    <citation type="submission" date="2024-09" db="EMBL/GenBank/DDBJ databases">
        <authorList>
            <person name="Sun Q."/>
            <person name="Mori K."/>
        </authorList>
    </citation>
    <scope>NUCLEOTIDE SEQUENCE [LARGE SCALE GENOMIC DNA]</scope>
    <source>
        <strain evidence="1 2">TISTR 2452</strain>
    </source>
</reference>
<gene>
    <name evidence="1" type="ORF">ACFFSY_00900</name>
</gene>
<dbReference type="EMBL" id="JBHMDO010000003">
    <property type="protein sequence ID" value="MFB9324496.1"/>
    <property type="molecule type" value="Genomic_DNA"/>
</dbReference>
<dbReference type="Proteomes" id="UP001589747">
    <property type="component" value="Unassembled WGS sequence"/>
</dbReference>
<accession>A0ABV5KGZ9</accession>
<evidence type="ECO:0000313" key="1">
    <source>
        <dbReference type="EMBL" id="MFB9324496.1"/>
    </source>
</evidence>
<evidence type="ECO:0000313" key="2">
    <source>
        <dbReference type="Proteomes" id="UP001589747"/>
    </source>
</evidence>
<proteinExistence type="predicted"/>